<evidence type="ECO:0000313" key="6">
    <source>
        <dbReference type="EMBL" id="MFC5006547.1"/>
    </source>
</evidence>
<dbReference type="InterPro" id="IPR036527">
    <property type="entry name" value="SCP2_sterol-bd_dom_sf"/>
</dbReference>
<dbReference type="InterPro" id="IPR002577">
    <property type="entry name" value="HTH_HxlR"/>
</dbReference>
<evidence type="ECO:0000259" key="5">
    <source>
        <dbReference type="PROSITE" id="PS51118"/>
    </source>
</evidence>
<gene>
    <name evidence="6" type="ORF">ACFPIJ_53095</name>
</gene>
<dbReference type="CDD" id="cd00090">
    <property type="entry name" value="HTH_ARSR"/>
    <property type="match status" value="1"/>
</dbReference>
<dbReference type="RefSeq" id="WP_380127177.1">
    <property type="nucleotide sequence ID" value="NZ_JBHSIU010000105.1"/>
</dbReference>
<dbReference type="InterPro" id="IPR036388">
    <property type="entry name" value="WH-like_DNA-bd_sf"/>
</dbReference>
<organism evidence="6 7">
    <name type="scientific">Dactylosporangium cerinum</name>
    <dbReference type="NCBI Taxonomy" id="1434730"/>
    <lineage>
        <taxon>Bacteria</taxon>
        <taxon>Bacillati</taxon>
        <taxon>Actinomycetota</taxon>
        <taxon>Actinomycetes</taxon>
        <taxon>Micromonosporales</taxon>
        <taxon>Micromonosporaceae</taxon>
        <taxon>Dactylosporangium</taxon>
    </lineage>
</organism>
<comment type="caution">
    <text evidence="6">The sequence shown here is derived from an EMBL/GenBank/DDBJ whole genome shotgun (WGS) entry which is preliminary data.</text>
</comment>
<dbReference type="Gene3D" id="1.10.10.10">
    <property type="entry name" value="Winged helix-like DNA-binding domain superfamily/Winged helix DNA-binding domain"/>
    <property type="match status" value="1"/>
</dbReference>
<keyword evidence="3" id="KW-0804">Transcription</keyword>
<evidence type="ECO:0000313" key="7">
    <source>
        <dbReference type="Proteomes" id="UP001595912"/>
    </source>
</evidence>
<reference evidence="7" key="1">
    <citation type="journal article" date="2019" name="Int. J. Syst. Evol. Microbiol.">
        <title>The Global Catalogue of Microorganisms (GCM) 10K type strain sequencing project: providing services to taxonomists for standard genome sequencing and annotation.</title>
        <authorList>
            <consortium name="The Broad Institute Genomics Platform"/>
            <consortium name="The Broad Institute Genome Sequencing Center for Infectious Disease"/>
            <person name="Wu L."/>
            <person name="Ma J."/>
        </authorList>
    </citation>
    <scope>NUCLEOTIDE SEQUENCE [LARGE SCALE GENOMIC DNA]</scope>
    <source>
        <strain evidence="7">CGMCC 4.7152</strain>
    </source>
</reference>
<name>A0ABV9WEB0_9ACTN</name>
<keyword evidence="7" id="KW-1185">Reference proteome</keyword>
<evidence type="ECO:0000256" key="3">
    <source>
        <dbReference type="ARBA" id="ARBA00023163"/>
    </source>
</evidence>
<dbReference type="InterPro" id="IPR001845">
    <property type="entry name" value="HTH_ArsR_DNA-bd_dom"/>
</dbReference>
<dbReference type="SUPFAM" id="SSF55718">
    <property type="entry name" value="SCP-like"/>
    <property type="match status" value="1"/>
</dbReference>
<dbReference type="Pfam" id="PF01638">
    <property type="entry name" value="HxlR"/>
    <property type="match status" value="1"/>
</dbReference>
<sequence>MGASYYQFCPVAKTMELLDERWTMLVVRELVGGDRHFNDLRRGLPRMSPTLLSKRLQHLVAAGVAERHKAGAEVRYRLSPAGRELAPIVSALGEWGIRWIGHLGEQDLDPKILLWDMHHRVDHDAVPAGRTVIQFQFPAVAPSQRNWWLVLTPTEADVCDADPGFDVAVRVTADLRSMVEVWLGDLAWTDALRSGAVDIQGPEDLRRGVPAWFKLISFAGVTRPDRAERTIGSAGHAAPSATLRRRPDPTPAT</sequence>
<dbReference type="PANTHER" id="PTHR33204:SF18">
    <property type="entry name" value="TRANSCRIPTIONAL REGULATORY PROTEIN"/>
    <property type="match status" value="1"/>
</dbReference>
<accession>A0ABV9WEB0</accession>
<evidence type="ECO:0000256" key="2">
    <source>
        <dbReference type="ARBA" id="ARBA00023125"/>
    </source>
</evidence>
<feature type="region of interest" description="Disordered" evidence="4">
    <location>
        <begin position="229"/>
        <end position="253"/>
    </location>
</feature>
<feature type="domain" description="HTH hxlR-type" evidence="5">
    <location>
        <begin position="9"/>
        <end position="104"/>
    </location>
</feature>
<proteinExistence type="predicted"/>
<dbReference type="Proteomes" id="UP001595912">
    <property type="component" value="Unassembled WGS sequence"/>
</dbReference>
<dbReference type="SUPFAM" id="SSF46785">
    <property type="entry name" value="Winged helix' DNA-binding domain"/>
    <property type="match status" value="1"/>
</dbReference>
<protein>
    <submittedName>
        <fullName evidence="6">Winged helix-turn-helix transcriptional regulator</fullName>
    </submittedName>
</protein>
<keyword evidence="2" id="KW-0238">DNA-binding</keyword>
<dbReference type="InterPro" id="IPR011991">
    <property type="entry name" value="ArsR-like_HTH"/>
</dbReference>
<evidence type="ECO:0000256" key="4">
    <source>
        <dbReference type="SAM" id="MobiDB-lite"/>
    </source>
</evidence>
<dbReference type="PROSITE" id="PS51118">
    <property type="entry name" value="HTH_HXLR"/>
    <property type="match status" value="1"/>
</dbReference>
<dbReference type="EMBL" id="JBHSIU010000105">
    <property type="protein sequence ID" value="MFC5006547.1"/>
    <property type="molecule type" value="Genomic_DNA"/>
</dbReference>
<dbReference type="SMART" id="SM00418">
    <property type="entry name" value="HTH_ARSR"/>
    <property type="match status" value="1"/>
</dbReference>
<keyword evidence="1" id="KW-0805">Transcription regulation</keyword>
<dbReference type="PANTHER" id="PTHR33204">
    <property type="entry name" value="TRANSCRIPTIONAL REGULATOR, MARR FAMILY"/>
    <property type="match status" value="1"/>
</dbReference>
<evidence type="ECO:0000256" key="1">
    <source>
        <dbReference type="ARBA" id="ARBA00023015"/>
    </source>
</evidence>
<dbReference type="InterPro" id="IPR036390">
    <property type="entry name" value="WH_DNA-bd_sf"/>
</dbReference>